<keyword evidence="3" id="KW-0106">Calcium</keyword>
<evidence type="ECO:0000256" key="7">
    <source>
        <dbReference type="SAM" id="Phobius"/>
    </source>
</evidence>
<feature type="chain" id="PRO_5035207369" description="EF-hand domain-containing protein" evidence="8">
    <location>
        <begin position="18"/>
        <end position="584"/>
    </location>
</feature>
<keyword evidence="5 7" id="KW-0472">Membrane</keyword>
<dbReference type="GO" id="GO:0005509">
    <property type="term" value="F:calcium ion binding"/>
    <property type="evidence" value="ECO:0007669"/>
    <property type="project" value="InterPro"/>
</dbReference>
<comment type="caution">
    <text evidence="10">The sequence shown here is derived from an EMBL/GenBank/DDBJ whole genome shotgun (WGS) entry which is preliminary data.</text>
</comment>
<dbReference type="SUPFAM" id="SSF47473">
    <property type="entry name" value="EF-hand"/>
    <property type="match status" value="1"/>
</dbReference>
<dbReference type="Pfam" id="PF02931">
    <property type="entry name" value="Neur_chan_LBD"/>
    <property type="match status" value="1"/>
</dbReference>
<evidence type="ECO:0000256" key="8">
    <source>
        <dbReference type="SAM" id="SignalP"/>
    </source>
</evidence>
<reference evidence="10" key="1">
    <citation type="submission" date="2021-11" db="EMBL/GenBank/DDBJ databases">
        <authorList>
            <consortium name="Genoscope - CEA"/>
            <person name="William W."/>
        </authorList>
    </citation>
    <scope>NUCLEOTIDE SEQUENCE</scope>
</reference>
<dbReference type="InterPro" id="IPR038050">
    <property type="entry name" value="Neuro_actylchol_rec"/>
</dbReference>
<dbReference type="Pfam" id="PF02932">
    <property type="entry name" value="Neur_chan_memb"/>
    <property type="match status" value="1"/>
</dbReference>
<dbReference type="CDD" id="cd19051">
    <property type="entry name" value="LGIC_TM_cation"/>
    <property type="match status" value="1"/>
</dbReference>
<dbReference type="Proteomes" id="UP000789595">
    <property type="component" value="Unassembled WGS sequence"/>
</dbReference>
<dbReference type="SUPFAM" id="SSF63712">
    <property type="entry name" value="Nicotinic receptor ligand binding domain-like"/>
    <property type="match status" value="1"/>
</dbReference>
<evidence type="ECO:0000256" key="4">
    <source>
        <dbReference type="ARBA" id="ARBA00022989"/>
    </source>
</evidence>
<organism evidence="10 11">
    <name type="scientific">Pelagomonas calceolata</name>
    <dbReference type="NCBI Taxonomy" id="35677"/>
    <lineage>
        <taxon>Eukaryota</taxon>
        <taxon>Sar</taxon>
        <taxon>Stramenopiles</taxon>
        <taxon>Ochrophyta</taxon>
        <taxon>Pelagophyceae</taxon>
        <taxon>Pelagomonadales</taxon>
        <taxon>Pelagomonadaceae</taxon>
        <taxon>Pelagomonas</taxon>
    </lineage>
</organism>
<dbReference type="OrthoDB" id="5975154at2759"/>
<dbReference type="InterPro" id="IPR011992">
    <property type="entry name" value="EF-hand-dom_pair"/>
</dbReference>
<dbReference type="SUPFAM" id="SSF90112">
    <property type="entry name" value="Neurotransmitter-gated ion-channel transmembrane pore"/>
    <property type="match status" value="1"/>
</dbReference>
<dbReference type="PROSITE" id="PS50222">
    <property type="entry name" value="EF_HAND_2"/>
    <property type="match status" value="1"/>
</dbReference>
<dbReference type="InterPro" id="IPR006029">
    <property type="entry name" value="Neurotrans-gated_channel_TM"/>
</dbReference>
<dbReference type="EMBL" id="CAKKNE010000004">
    <property type="protein sequence ID" value="CAH0374263.1"/>
    <property type="molecule type" value="Genomic_DNA"/>
</dbReference>
<dbReference type="PROSITE" id="PS00018">
    <property type="entry name" value="EF_HAND_1"/>
    <property type="match status" value="1"/>
</dbReference>
<feature type="transmembrane region" description="Helical" evidence="7">
    <location>
        <begin position="288"/>
        <end position="305"/>
    </location>
</feature>
<dbReference type="GO" id="GO:0005230">
    <property type="term" value="F:extracellular ligand-gated monoatomic ion channel activity"/>
    <property type="evidence" value="ECO:0007669"/>
    <property type="project" value="InterPro"/>
</dbReference>
<dbReference type="AlphaFoldDB" id="A0A8J2SJU1"/>
<evidence type="ECO:0000259" key="9">
    <source>
        <dbReference type="PROSITE" id="PS50222"/>
    </source>
</evidence>
<dbReference type="InterPro" id="IPR036734">
    <property type="entry name" value="Neur_chan_lig-bd_sf"/>
</dbReference>
<dbReference type="InterPro" id="IPR018247">
    <property type="entry name" value="EF_Hand_1_Ca_BS"/>
</dbReference>
<dbReference type="InterPro" id="IPR002048">
    <property type="entry name" value="EF_hand_dom"/>
</dbReference>
<evidence type="ECO:0000256" key="3">
    <source>
        <dbReference type="ARBA" id="ARBA00022837"/>
    </source>
</evidence>
<accession>A0A8J2SJU1</accession>
<keyword evidence="4 7" id="KW-1133">Transmembrane helix</keyword>
<evidence type="ECO:0000256" key="1">
    <source>
        <dbReference type="ARBA" id="ARBA00004141"/>
    </source>
</evidence>
<keyword evidence="2 7" id="KW-0812">Transmembrane</keyword>
<dbReference type="GO" id="GO:0016020">
    <property type="term" value="C:membrane"/>
    <property type="evidence" value="ECO:0007669"/>
    <property type="project" value="UniProtKB-SubCell"/>
</dbReference>
<gene>
    <name evidence="10" type="ORF">PECAL_4P15350</name>
</gene>
<dbReference type="PRINTS" id="PR00252">
    <property type="entry name" value="NRIONCHANNEL"/>
</dbReference>
<proteinExistence type="predicted"/>
<evidence type="ECO:0000313" key="11">
    <source>
        <dbReference type="Proteomes" id="UP000789595"/>
    </source>
</evidence>
<feature type="domain" description="EF-hand" evidence="9">
    <location>
        <begin position="352"/>
        <end position="387"/>
    </location>
</feature>
<sequence>MATSWALLLLGLPHAHAGGPVGLALDTTCTNAECYKQRNETLLKQALLANYDMTVQPPSFGSERGALVSVQLALQQFQKLDTTNQEIQFFSWWRHSWTDLRLAWDPADWGGITELTFFGNDEHKQIWIPDTIIYDAVESVFQVPGGVQPNVYSSGYVARSVPVESRLPCPMKPRTFPFDQQECTFEFGSWSMHGLQVDIKPRGGDEPIPFKFAESYQPNPEFDLVEVRTAAVDGFYDCCPEPYPIIKYKFRMRRHSETYNYGLVVPMILTTLAGFLAFVANPQSGERISLGITCLLTSAAIYIVAFEVLPKTGNMTIISMLHVISFSFSWATLAVSVLSVSLYGVKTSTGVMSEHELVSAFVKADHDHSGVLDKKEVEEAVKKLGLPSAKFFKLRKKLESLHGQSITLPVWYDLVGDIYQTDGLAAYHSPIIGLMLAPFVKLERKRRKDFVLRRVQAAIDRKDVSSDAETLMLSSPGLRRRVVPADPGTEAGGDDEEAQEAPSGGGASLGANVRLEDLVTEHELSDSSEIVARRVAGYLDLGAMIALPLCYMIVVIVYFDRFGAMMAEEEFENTKVVHVAPEDF</sequence>
<keyword evidence="11" id="KW-1185">Reference proteome</keyword>
<dbReference type="FunFam" id="2.70.170.10:FF:000028">
    <property type="entry name" value="AcetylCholine Receptor"/>
    <property type="match status" value="1"/>
</dbReference>
<feature type="region of interest" description="Disordered" evidence="6">
    <location>
        <begin position="480"/>
        <end position="510"/>
    </location>
</feature>
<feature type="transmembrane region" description="Helical" evidence="7">
    <location>
        <begin position="538"/>
        <end position="559"/>
    </location>
</feature>
<name>A0A8J2SJU1_9STRA</name>
<dbReference type="InterPro" id="IPR036719">
    <property type="entry name" value="Neuro-gated_channel_TM_sf"/>
</dbReference>
<evidence type="ECO:0000256" key="6">
    <source>
        <dbReference type="SAM" id="MobiDB-lite"/>
    </source>
</evidence>
<evidence type="ECO:0000313" key="10">
    <source>
        <dbReference type="EMBL" id="CAH0374263.1"/>
    </source>
</evidence>
<comment type="subcellular location">
    <subcellularLocation>
        <location evidence="1">Membrane</location>
        <topology evidence="1">Multi-pass membrane protein</topology>
    </subcellularLocation>
</comment>
<dbReference type="Gene3D" id="1.20.58.390">
    <property type="entry name" value="Neurotransmitter-gated ion-channel transmembrane domain"/>
    <property type="match status" value="1"/>
</dbReference>
<protein>
    <recommendedName>
        <fullName evidence="9">EF-hand domain-containing protein</fullName>
    </recommendedName>
</protein>
<feature type="transmembrane region" description="Helical" evidence="7">
    <location>
        <begin position="317"/>
        <end position="345"/>
    </location>
</feature>
<evidence type="ECO:0000256" key="5">
    <source>
        <dbReference type="ARBA" id="ARBA00023136"/>
    </source>
</evidence>
<evidence type="ECO:0000256" key="2">
    <source>
        <dbReference type="ARBA" id="ARBA00022692"/>
    </source>
</evidence>
<dbReference type="InterPro" id="IPR006201">
    <property type="entry name" value="Neur_channel"/>
</dbReference>
<dbReference type="InterPro" id="IPR006202">
    <property type="entry name" value="Neur_chan_lig-bd"/>
</dbReference>
<keyword evidence="8" id="KW-0732">Signal</keyword>
<feature type="transmembrane region" description="Helical" evidence="7">
    <location>
        <begin position="259"/>
        <end position="281"/>
    </location>
</feature>
<dbReference type="PANTHER" id="PTHR18945">
    <property type="entry name" value="NEUROTRANSMITTER GATED ION CHANNEL"/>
    <property type="match status" value="1"/>
</dbReference>
<dbReference type="GO" id="GO:0004888">
    <property type="term" value="F:transmembrane signaling receptor activity"/>
    <property type="evidence" value="ECO:0007669"/>
    <property type="project" value="InterPro"/>
</dbReference>
<feature type="signal peptide" evidence="8">
    <location>
        <begin position="1"/>
        <end position="17"/>
    </location>
</feature>
<dbReference type="Gene3D" id="2.70.170.10">
    <property type="entry name" value="Neurotransmitter-gated ion-channel ligand-binding domain"/>
    <property type="match status" value="1"/>
</dbReference>